<sequence length="304" mass="34229">MNSTHSGLDLNLLRVFLAIWDLRNLTIAGDRLGLTQPAISHALRRLRDHFDDPLFVRAANRMLPTDAAIRLHEPLDQAFGIINRAIQERVAFDPAVTQRVFRVAMSDVSEVFYLPRLMAKLVRIAPAVRLDVVPLAMDTVIGSMRAGEVDLALGYIKNLEGECVSTPLINDRLVCMVRSGHPIGRAKLTKAGFVSLQYVHAGSNAPGHAMIEQWLSDNDIKRQIAVRLGHFSVAPEIVRDSDLAVIFPETVGREFYSKRDFRLLQLPFDLPPVEIKVHTHPRFGSDVGINWLRDTMVEMFARRR</sequence>
<evidence type="ECO:0000256" key="6">
    <source>
        <dbReference type="ARBA" id="ARBA00023163"/>
    </source>
</evidence>
<dbReference type="PRINTS" id="PR00039">
    <property type="entry name" value="HTHLYSR"/>
</dbReference>
<dbReference type="Proteomes" id="UP000594621">
    <property type="component" value="Chromosome"/>
</dbReference>
<dbReference type="GO" id="GO:0003677">
    <property type="term" value="F:DNA binding"/>
    <property type="evidence" value="ECO:0007669"/>
    <property type="project" value="UniProtKB-KW"/>
</dbReference>
<evidence type="ECO:0000313" key="8">
    <source>
        <dbReference type="EMBL" id="QPF92364.1"/>
    </source>
</evidence>
<reference evidence="8 9" key="1">
    <citation type="submission" date="2020-09" db="EMBL/GenBank/DDBJ databases">
        <title>Complete genomes of bradyrhizobia occurring on native shrubby legumes in Australia.</title>
        <authorList>
            <person name="Lafay B."/>
        </authorList>
    </citation>
    <scope>NUCLEOTIDE SEQUENCE [LARGE SCALE GENOMIC DNA]</scope>
    <source>
        <strain evidence="8 9">BDV5040</strain>
    </source>
</reference>
<keyword evidence="3" id="KW-0536">Nodulation</keyword>
<dbReference type="InterPro" id="IPR050389">
    <property type="entry name" value="LysR-type_TF"/>
</dbReference>
<dbReference type="GO" id="GO:0003700">
    <property type="term" value="F:DNA-binding transcription factor activity"/>
    <property type="evidence" value="ECO:0007669"/>
    <property type="project" value="InterPro"/>
</dbReference>
<dbReference type="PROSITE" id="PS50931">
    <property type="entry name" value="HTH_LYSR"/>
    <property type="match status" value="1"/>
</dbReference>
<dbReference type="EMBL" id="CP061379">
    <property type="protein sequence ID" value="QPF92364.1"/>
    <property type="molecule type" value="Genomic_DNA"/>
</dbReference>
<feature type="domain" description="HTH lysR-type" evidence="7">
    <location>
        <begin position="8"/>
        <end position="65"/>
    </location>
</feature>
<dbReference type="AlphaFoldDB" id="A0A7S9D704"/>
<evidence type="ECO:0000256" key="5">
    <source>
        <dbReference type="ARBA" id="ARBA00023125"/>
    </source>
</evidence>
<name>A0A7S9D704_9BRAD</name>
<dbReference type="InterPro" id="IPR000847">
    <property type="entry name" value="LysR_HTH_N"/>
</dbReference>
<evidence type="ECO:0000259" key="7">
    <source>
        <dbReference type="PROSITE" id="PS50931"/>
    </source>
</evidence>
<evidence type="ECO:0000313" key="9">
    <source>
        <dbReference type="Proteomes" id="UP000594621"/>
    </source>
</evidence>
<keyword evidence="5" id="KW-0238">DNA-binding</keyword>
<protein>
    <submittedName>
        <fullName evidence="8">LysR family transcriptional regulator</fullName>
    </submittedName>
</protein>
<dbReference type="Gene3D" id="3.40.190.10">
    <property type="entry name" value="Periplasmic binding protein-like II"/>
    <property type="match status" value="2"/>
</dbReference>
<evidence type="ECO:0000256" key="3">
    <source>
        <dbReference type="ARBA" id="ARBA00022458"/>
    </source>
</evidence>
<dbReference type="PANTHER" id="PTHR30118:SF15">
    <property type="entry name" value="TRANSCRIPTIONAL REGULATORY PROTEIN"/>
    <property type="match status" value="1"/>
</dbReference>
<keyword evidence="9" id="KW-1185">Reference proteome</keyword>
<dbReference type="Pfam" id="PF00126">
    <property type="entry name" value="HTH_1"/>
    <property type="match status" value="1"/>
</dbReference>
<dbReference type="InterPro" id="IPR005119">
    <property type="entry name" value="LysR_subst-bd"/>
</dbReference>
<comment type="function">
    <text evidence="1">NodD regulates the expression of the nodABCFE genes which encode other nodulation proteins. NodD is also a negative regulator of its own expression. Binds flavonoids as inducers.</text>
</comment>
<dbReference type="SUPFAM" id="SSF53850">
    <property type="entry name" value="Periplasmic binding protein-like II"/>
    <property type="match status" value="1"/>
</dbReference>
<proteinExistence type="inferred from homology"/>
<gene>
    <name evidence="8" type="ORF">IC761_03430</name>
</gene>
<evidence type="ECO:0000256" key="1">
    <source>
        <dbReference type="ARBA" id="ARBA00003502"/>
    </source>
</evidence>
<keyword evidence="4" id="KW-0805">Transcription regulation</keyword>
<dbReference type="Gene3D" id="1.10.10.10">
    <property type="entry name" value="Winged helix-like DNA-binding domain superfamily/Winged helix DNA-binding domain"/>
    <property type="match status" value="1"/>
</dbReference>
<organism evidence="8 9">
    <name type="scientific">Bradyrhizobium commune</name>
    <dbReference type="NCBI Taxonomy" id="83627"/>
    <lineage>
        <taxon>Bacteria</taxon>
        <taxon>Pseudomonadati</taxon>
        <taxon>Pseudomonadota</taxon>
        <taxon>Alphaproteobacteria</taxon>
        <taxon>Hyphomicrobiales</taxon>
        <taxon>Nitrobacteraceae</taxon>
        <taxon>Bradyrhizobium</taxon>
    </lineage>
</organism>
<dbReference type="CDD" id="cd08459">
    <property type="entry name" value="PBP2_DntR_NahR_LinR_like"/>
    <property type="match status" value="1"/>
</dbReference>
<comment type="similarity">
    <text evidence="2">Belongs to the LysR transcriptional regulatory family.</text>
</comment>
<dbReference type="SUPFAM" id="SSF46785">
    <property type="entry name" value="Winged helix' DNA-binding domain"/>
    <property type="match status" value="1"/>
</dbReference>
<dbReference type="KEGG" id="bcou:IC761_03430"/>
<dbReference type="RefSeq" id="WP_195801902.1">
    <property type="nucleotide sequence ID" value="NZ_CP061379.1"/>
</dbReference>
<evidence type="ECO:0000256" key="4">
    <source>
        <dbReference type="ARBA" id="ARBA00023015"/>
    </source>
</evidence>
<evidence type="ECO:0000256" key="2">
    <source>
        <dbReference type="ARBA" id="ARBA00009437"/>
    </source>
</evidence>
<dbReference type="PANTHER" id="PTHR30118">
    <property type="entry name" value="HTH-TYPE TRANSCRIPTIONAL REGULATOR LEUO-RELATED"/>
    <property type="match status" value="1"/>
</dbReference>
<dbReference type="Pfam" id="PF03466">
    <property type="entry name" value="LysR_substrate"/>
    <property type="match status" value="1"/>
</dbReference>
<keyword evidence="6" id="KW-0804">Transcription</keyword>
<dbReference type="InterPro" id="IPR036390">
    <property type="entry name" value="WH_DNA-bd_sf"/>
</dbReference>
<accession>A0A7S9D704</accession>
<dbReference type="InterPro" id="IPR036388">
    <property type="entry name" value="WH-like_DNA-bd_sf"/>
</dbReference>